<name>A0AAV4XED0_CAEEX</name>
<dbReference type="AlphaFoldDB" id="A0AAV4XED0"/>
<dbReference type="EMBL" id="BPLR01017658">
    <property type="protein sequence ID" value="GIY93402.1"/>
    <property type="molecule type" value="Genomic_DNA"/>
</dbReference>
<evidence type="ECO:0000313" key="2">
    <source>
        <dbReference type="Proteomes" id="UP001054945"/>
    </source>
</evidence>
<gene>
    <name evidence="1" type="ORF">CEXT_327421</name>
</gene>
<dbReference type="Proteomes" id="UP001054945">
    <property type="component" value="Unassembled WGS sequence"/>
</dbReference>
<reference evidence="1 2" key="1">
    <citation type="submission" date="2021-06" db="EMBL/GenBank/DDBJ databases">
        <title>Caerostris extrusa draft genome.</title>
        <authorList>
            <person name="Kono N."/>
            <person name="Arakawa K."/>
        </authorList>
    </citation>
    <scope>NUCLEOTIDE SEQUENCE [LARGE SCALE GENOMIC DNA]</scope>
</reference>
<evidence type="ECO:0000313" key="1">
    <source>
        <dbReference type="EMBL" id="GIY93402.1"/>
    </source>
</evidence>
<comment type="caution">
    <text evidence="1">The sequence shown here is derived from an EMBL/GenBank/DDBJ whole genome shotgun (WGS) entry which is preliminary data.</text>
</comment>
<keyword evidence="2" id="KW-1185">Reference proteome</keyword>
<organism evidence="1 2">
    <name type="scientific">Caerostris extrusa</name>
    <name type="common">Bark spider</name>
    <name type="synonym">Caerostris bankana</name>
    <dbReference type="NCBI Taxonomy" id="172846"/>
    <lineage>
        <taxon>Eukaryota</taxon>
        <taxon>Metazoa</taxon>
        <taxon>Ecdysozoa</taxon>
        <taxon>Arthropoda</taxon>
        <taxon>Chelicerata</taxon>
        <taxon>Arachnida</taxon>
        <taxon>Araneae</taxon>
        <taxon>Araneomorphae</taxon>
        <taxon>Entelegynae</taxon>
        <taxon>Araneoidea</taxon>
        <taxon>Araneidae</taxon>
        <taxon>Caerostris</taxon>
    </lineage>
</organism>
<proteinExistence type="predicted"/>
<sequence>MARTDPLFSNAGFRRRPLGPRLYGQRTVVWSGRSEGLRRQLLRLHHRSGGQLRHWQSVQHRTPLRTLALRPNPGVVKRDLQEASSQQFLL</sequence>
<protein>
    <submittedName>
        <fullName evidence="1">Uncharacterized protein</fullName>
    </submittedName>
</protein>
<accession>A0AAV4XED0</accession>